<dbReference type="PROSITE" id="PS52016">
    <property type="entry name" value="TONB_DEPENDENT_REC_3"/>
    <property type="match status" value="1"/>
</dbReference>
<dbReference type="InterPro" id="IPR039426">
    <property type="entry name" value="TonB-dep_rcpt-like"/>
</dbReference>
<feature type="domain" description="TonB-dependent receptor-like beta-barrel" evidence="14">
    <location>
        <begin position="285"/>
        <end position="669"/>
    </location>
</feature>
<evidence type="ECO:0000256" key="6">
    <source>
        <dbReference type="ARBA" id="ARBA00022729"/>
    </source>
</evidence>
<evidence type="ECO:0000259" key="15">
    <source>
        <dbReference type="Pfam" id="PF07715"/>
    </source>
</evidence>
<dbReference type="Pfam" id="PF07715">
    <property type="entry name" value="Plug"/>
    <property type="match status" value="1"/>
</dbReference>
<evidence type="ECO:0000256" key="8">
    <source>
        <dbReference type="ARBA" id="ARBA00023077"/>
    </source>
</evidence>
<name>A0A4Q7MXX5_9BURK</name>
<evidence type="ECO:0000313" key="17">
    <source>
        <dbReference type="Proteomes" id="UP000292039"/>
    </source>
</evidence>
<proteinExistence type="inferred from homology"/>
<evidence type="ECO:0000256" key="1">
    <source>
        <dbReference type="ARBA" id="ARBA00004571"/>
    </source>
</evidence>
<dbReference type="Gene3D" id="2.170.130.10">
    <property type="entry name" value="TonB-dependent receptor, plug domain"/>
    <property type="match status" value="1"/>
</dbReference>
<dbReference type="InterPro" id="IPR037066">
    <property type="entry name" value="Plug_dom_sf"/>
</dbReference>
<dbReference type="CDD" id="cd01347">
    <property type="entry name" value="ligand_gated_channel"/>
    <property type="match status" value="1"/>
</dbReference>
<keyword evidence="10 16" id="KW-0675">Receptor</keyword>
<keyword evidence="4 12" id="KW-1134">Transmembrane beta strand</keyword>
<comment type="subcellular location">
    <subcellularLocation>
        <location evidence="1 12">Cell outer membrane</location>
        <topology evidence="1 12">Multi-pass membrane protein</topology>
    </subcellularLocation>
</comment>
<keyword evidence="11 12" id="KW-0998">Cell outer membrane</keyword>
<keyword evidence="3 12" id="KW-0813">Transport</keyword>
<comment type="caution">
    <text evidence="16">The sequence shown here is derived from an EMBL/GenBank/DDBJ whole genome shotgun (WGS) entry which is preliminary data.</text>
</comment>
<protein>
    <submittedName>
        <fullName evidence="16">Outer membrane receptor for ferrienterochelin and colicins</fullName>
    </submittedName>
</protein>
<evidence type="ECO:0000256" key="2">
    <source>
        <dbReference type="ARBA" id="ARBA00009810"/>
    </source>
</evidence>
<evidence type="ECO:0000256" key="4">
    <source>
        <dbReference type="ARBA" id="ARBA00022452"/>
    </source>
</evidence>
<dbReference type="GO" id="GO:0015344">
    <property type="term" value="F:siderophore uptake transmembrane transporter activity"/>
    <property type="evidence" value="ECO:0007669"/>
    <property type="project" value="TreeGrafter"/>
</dbReference>
<evidence type="ECO:0000256" key="5">
    <source>
        <dbReference type="ARBA" id="ARBA00022692"/>
    </source>
</evidence>
<dbReference type="SUPFAM" id="SSF56935">
    <property type="entry name" value="Porins"/>
    <property type="match status" value="1"/>
</dbReference>
<keyword evidence="7" id="KW-0406">Ion transport</keyword>
<accession>A0A4Q7MXX5</accession>
<evidence type="ECO:0000256" key="11">
    <source>
        <dbReference type="ARBA" id="ARBA00023237"/>
    </source>
</evidence>
<evidence type="ECO:0000256" key="9">
    <source>
        <dbReference type="ARBA" id="ARBA00023136"/>
    </source>
</evidence>
<reference evidence="16 17" key="1">
    <citation type="submission" date="2019-02" db="EMBL/GenBank/DDBJ databases">
        <title>Genomic Encyclopedia of Type Strains, Phase IV (KMG-IV): sequencing the most valuable type-strain genomes for metagenomic binning, comparative biology and taxonomic classification.</title>
        <authorList>
            <person name="Goeker M."/>
        </authorList>
    </citation>
    <scope>NUCLEOTIDE SEQUENCE [LARGE SCALE GENOMIC DNA]</scope>
    <source>
        <strain evidence="16 17">DSM 16618</strain>
    </source>
</reference>
<dbReference type="PANTHER" id="PTHR30069">
    <property type="entry name" value="TONB-DEPENDENT OUTER MEMBRANE RECEPTOR"/>
    <property type="match status" value="1"/>
</dbReference>
<dbReference type="GO" id="GO:0044718">
    <property type="term" value="P:siderophore transmembrane transport"/>
    <property type="evidence" value="ECO:0007669"/>
    <property type="project" value="TreeGrafter"/>
</dbReference>
<evidence type="ECO:0000256" key="12">
    <source>
        <dbReference type="PROSITE-ProRule" id="PRU01360"/>
    </source>
</evidence>
<keyword evidence="6" id="KW-0732">Signal</keyword>
<dbReference type="PANTHER" id="PTHR30069:SF53">
    <property type="entry name" value="COLICIN I RECEPTOR-RELATED"/>
    <property type="match status" value="1"/>
</dbReference>
<dbReference type="Gene3D" id="2.40.170.20">
    <property type="entry name" value="TonB-dependent receptor, beta-barrel domain"/>
    <property type="match status" value="1"/>
</dbReference>
<evidence type="ECO:0000259" key="14">
    <source>
        <dbReference type="Pfam" id="PF00593"/>
    </source>
</evidence>
<evidence type="ECO:0000313" key="16">
    <source>
        <dbReference type="EMBL" id="RZS73951.1"/>
    </source>
</evidence>
<feature type="domain" description="TonB-dependent receptor plug" evidence="15">
    <location>
        <begin position="97"/>
        <end position="205"/>
    </location>
</feature>
<organism evidence="16 17">
    <name type="scientific">Kerstersia gyiorum</name>
    <dbReference type="NCBI Taxonomy" id="206506"/>
    <lineage>
        <taxon>Bacteria</taxon>
        <taxon>Pseudomonadati</taxon>
        <taxon>Pseudomonadota</taxon>
        <taxon>Betaproteobacteria</taxon>
        <taxon>Burkholderiales</taxon>
        <taxon>Alcaligenaceae</taxon>
        <taxon>Kerstersia</taxon>
    </lineage>
</organism>
<dbReference type="AlphaFoldDB" id="A0A4Q7MXX5"/>
<keyword evidence="9 12" id="KW-0472">Membrane</keyword>
<dbReference type="InterPro" id="IPR000531">
    <property type="entry name" value="Beta-barrel_TonB"/>
</dbReference>
<sequence length="699" mass="75905">MPDGVFMFCRNFLPDPLPEGSERFLAHASVTGGGGESRTGLGGWGAPVWRMLPLAAVLSLLCAQAHAQAVPLRPAAAPQVAALQPVVVTATAGERNLADVPASVSVVQGAALRERPVLDLADALRGTEGINIQSAGLGRRAISIRGMDAAHTLFLVDGKRISASSSGISHSDYELGWVPTEAIERVEVVRGPLSSLYGSEALGGVVNVITRTATDEWQGSLSSYYVKPAHDTGGAQFKTGLYAGGPLVKDVLGLSVWGEYLRRNALEDGSNPGLSLLDRNVARSGNAALSWTPDGRQRIDVTAGAGNEERDGVRGTTAASYESDDTVRRRHYSAAYRGDWSWGSSDVKLYRSTLYRENWRSDGGTATGPNRFVDTVADASLKLVPWAGHTLTLGGTARREKLEDPTVNRAGRLSMQHYAALLQDEWRLNRQWELVLGGRLDWHEEFGREASPRAYVLYHFNDALTFKGGIGKGFKAPTLKQLSPEYESRAAMGGRGIIRGNPDLQPETAVSFEAGLDYDGGGWNANAMVFQNDVKKLIETQRAASCDIKGLTCLYYQNVAKARIRGLELGGGVDLPWQMRLDANYMWLDPKNRETGETLADRPRHSGGATLAWSPLPAWTARLRAEIVGRQYNSGSTPRTERPGYALLSLYADYAINRYLTLQAGVENLGDRRLAAEDATSYSLADEGRRYYLGMNARF</sequence>
<dbReference type="Pfam" id="PF00593">
    <property type="entry name" value="TonB_dep_Rec_b-barrel"/>
    <property type="match status" value="1"/>
</dbReference>
<evidence type="ECO:0000256" key="3">
    <source>
        <dbReference type="ARBA" id="ARBA00022448"/>
    </source>
</evidence>
<evidence type="ECO:0000256" key="13">
    <source>
        <dbReference type="RuleBase" id="RU003357"/>
    </source>
</evidence>
<dbReference type="EMBL" id="SGWZ01000001">
    <property type="protein sequence ID" value="RZS73951.1"/>
    <property type="molecule type" value="Genomic_DNA"/>
</dbReference>
<comment type="similarity">
    <text evidence="2 12 13">Belongs to the TonB-dependent receptor family.</text>
</comment>
<dbReference type="InterPro" id="IPR012910">
    <property type="entry name" value="Plug_dom"/>
</dbReference>
<keyword evidence="5 12" id="KW-0812">Transmembrane</keyword>
<evidence type="ECO:0000256" key="7">
    <source>
        <dbReference type="ARBA" id="ARBA00023065"/>
    </source>
</evidence>
<dbReference type="Proteomes" id="UP000292039">
    <property type="component" value="Unassembled WGS sequence"/>
</dbReference>
<dbReference type="InterPro" id="IPR036942">
    <property type="entry name" value="Beta-barrel_TonB_sf"/>
</dbReference>
<gene>
    <name evidence="16" type="ORF">EV679_1160</name>
</gene>
<keyword evidence="8 13" id="KW-0798">TonB box</keyword>
<dbReference type="GO" id="GO:0009279">
    <property type="term" value="C:cell outer membrane"/>
    <property type="evidence" value="ECO:0007669"/>
    <property type="project" value="UniProtKB-SubCell"/>
</dbReference>
<evidence type="ECO:0000256" key="10">
    <source>
        <dbReference type="ARBA" id="ARBA00023170"/>
    </source>
</evidence>